<sequence>MFTRQLETPYLSSYSRVHSVAGGATRVGIRGSRAEGDLKRALEEVDGLFAGFIYLDETEPDLSSSHIRLPNAHCPDDLALELDALCSTTSINEEPDAQLYNSDGDVYAREIAWTSIRTVRDGMQVLWEHFVDVAQTLNVPVINRICNDYQDAKGLRQTGVFAFRNTLTGPVPNDLAKIFAFCSLSYVVSRLLYARDRLAEGEILAGVSVWLDALEDSDEREAFQMLARRLWPEARNHLHFIDFHLDEESQRLASSLRRGENPIFTPSTHTNPTLLLTDDVRSEPLAGYDQPTPMSLYNQTNLQSFDLPAGSISIEPSLINERAKEISPIYAQNLADRTSEELGFSLGLEEPPGSTLGSQLAPWQWFGPSTSQSLNFDTSTLGLTTPESFAGRSNGHILPSITPTHDPDIQSLMNAEIGGDDRKNLWETSVFKAVLQYIRGNCSFWYALSGCGLVSKDLRSCLAWGQERLTQKRHIQTTYIHPLSSEKHARDLPSRGIISVAETFVEWGLLQSIEEIQYYMERIGNVSDTN</sequence>
<protein>
    <submittedName>
        <fullName evidence="1">Uncharacterized protein</fullName>
    </submittedName>
</protein>
<reference evidence="1" key="1">
    <citation type="journal article" date="2020" name="BMC Genomics">
        <title>Correction to: Identification and distribution of gene clusters required for synthesis of sphingolipid metabolism inhibitors in diverse species of the filamentous fungus Fusarium.</title>
        <authorList>
            <person name="Kim H.S."/>
            <person name="Lohmar J.M."/>
            <person name="Busman M."/>
            <person name="Brown D.W."/>
            <person name="Naumann T.A."/>
            <person name="Divon H.H."/>
            <person name="Lysoe E."/>
            <person name="Uhlig S."/>
            <person name="Proctor R.H."/>
        </authorList>
    </citation>
    <scope>NUCLEOTIDE SEQUENCE</scope>
    <source>
        <strain evidence="1">NRRL 20472</strain>
    </source>
</reference>
<dbReference type="Proteomes" id="UP000622797">
    <property type="component" value="Unassembled WGS sequence"/>
</dbReference>
<dbReference type="OrthoDB" id="5100145at2759"/>
<dbReference type="AlphaFoldDB" id="A0A8H4TTG6"/>
<accession>A0A8H4TTG6</accession>
<comment type="caution">
    <text evidence="1">The sequence shown here is derived from an EMBL/GenBank/DDBJ whole genome shotgun (WGS) entry which is preliminary data.</text>
</comment>
<proteinExistence type="predicted"/>
<dbReference type="EMBL" id="JABEXW010000458">
    <property type="protein sequence ID" value="KAF4963657.1"/>
    <property type="molecule type" value="Genomic_DNA"/>
</dbReference>
<evidence type="ECO:0000313" key="1">
    <source>
        <dbReference type="EMBL" id="KAF4963657.1"/>
    </source>
</evidence>
<name>A0A8H4TTG6_9HYPO</name>
<keyword evidence="2" id="KW-1185">Reference proteome</keyword>
<evidence type="ECO:0000313" key="2">
    <source>
        <dbReference type="Proteomes" id="UP000622797"/>
    </source>
</evidence>
<reference evidence="1" key="2">
    <citation type="submission" date="2020-05" db="EMBL/GenBank/DDBJ databases">
        <authorList>
            <person name="Kim H.-S."/>
            <person name="Proctor R.H."/>
            <person name="Brown D.W."/>
        </authorList>
    </citation>
    <scope>NUCLEOTIDE SEQUENCE</scope>
    <source>
        <strain evidence="1">NRRL 20472</strain>
    </source>
</reference>
<organism evidence="1 2">
    <name type="scientific">Fusarium sarcochroum</name>
    <dbReference type="NCBI Taxonomy" id="1208366"/>
    <lineage>
        <taxon>Eukaryota</taxon>
        <taxon>Fungi</taxon>
        <taxon>Dikarya</taxon>
        <taxon>Ascomycota</taxon>
        <taxon>Pezizomycotina</taxon>
        <taxon>Sordariomycetes</taxon>
        <taxon>Hypocreomycetidae</taxon>
        <taxon>Hypocreales</taxon>
        <taxon>Nectriaceae</taxon>
        <taxon>Fusarium</taxon>
        <taxon>Fusarium lateritium species complex</taxon>
    </lineage>
</organism>
<gene>
    <name evidence="1" type="ORF">FSARC_8362</name>
</gene>